<gene>
    <name evidence="2" type="ORF">EDM57_07495</name>
</gene>
<keyword evidence="2" id="KW-0808">Transferase</keyword>
<feature type="transmembrane region" description="Helical" evidence="1">
    <location>
        <begin position="52"/>
        <end position="71"/>
    </location>
</feature>
<name>A0A3M8B532_9BACL</name>
<sequence>MDTHTIIQALLIALGLPLVLQRPLFCFCSRLIAKKGMSRPNYRGEQVLTAGGLVLVASMAVTVLVELLLLARANAPRELLQHGLLLVCGMAAMACWGWMDDKAGDAMTKGFRGHFAALLREGRVTSGMCKLFGGGMTAVGVSLFVSVGFWPWLVACGLLALSPNILNLFDLRPGRAIKVFWLLISLAAALSAFGAKAGQSLAVWLFLLPLLVATVLFFPHDAGGRIMLGDTGANTLGFAIGYTYVTVAPISWQAAILCGFVAIQVAAEFVSFSQIIEKKAWLRRLDEWGR</sequence>
<feature type="transmembrane region" description="Helical" evidence="1">
    <location>
        <begin position="176"/>
        <end position="195"/>
    </location>
</feature>
<proteinExistence type="predicted"/>
<dbReference type="Proteomes" id="UP000268829">
    <property type="component" value="Unassembled WGS sequence"/>
</dbReference>
<reference evidence="2 3" key="1">
    <citation type="submission" date="2018-10" db="EMBL/GenBank/DDBJ databases">
        <title>Phylogenomics of Brevibacillus.</title>
        <authorList>
            <person name="Dunlap C."/>
        </authorList>
    </citation>
    <scope>NUCLEOTIDE SEQUENCE [LARGE SCALE GENOMIC DNA]</scope>
    <source>
        <strain evidence="2 3">DSM 100115</strain>
    </source>
</reference>
<keyword evidence="3" id="KW-1185">Reference proteome</keyword>
<feature type="transmembrane region" description="Helical" evidence="1">
    <location>
        <begin position="83"/>
        <end position="99"/>
    </location>
</feature>
<organism evidence="2 3">
    <name type="scientific">Brevibacillus gelatini</name>
    <dbReference type="NCBI Taxonomy" id="1655277"/>
    <lineage>
        <taxon>Bacteria</taxon>
        <taxon>Bacillati</taxon>
        <taxon>Bacillota</taxon>
        <taxon>Bacilli</taxon>
        <taxon>Bacillales</taxon>
        <taxon>Paenibacillaceae</taxon>
        <taxon>Brevibacillus</taxon>
    </lineage>
</organism>
<dbReference type="OrthoDB" id="2679245at2"/>
<evidence type="ECO:0000256" key="1">
    <source>
        <dbReference type="SAM" id="Phobius"/>
    </source>
</evidence>
<evidence type="ECO:0000313" key="2">
    <source>
        <dbReference type="EMBL" id="RNB58559.1"/>
    </source>
</evidence>
<accession>A0A3M8B532</accession>
<dbReference type="GO" id="GO:0016740">
    <property type="term" value="F:transferase activity"/>
    <property type="evidence" value="ECO:0007669"/>
    <property type="project" value="UniProtKB-KW"/>
</dbReference>
<dbReference type="RefSeq" id="WP_122904133.1">
    <property type="nucleotide sequence ID" value="NZ_RHHS01000017.1"/>
</dbReference>
<evidence type="ECO:0000313" key="3">
    <source>
        <dbReference type="Proteomes" id="UP000268829"/>
    </source>
</evidence>
<dbReference type="AlphaFoldDB" id="A0A3M8B532"/>
<keyword evidence="1" id="KW-0812">Transmembrane</keyword>
<feature type="transmembrane region" description="Helical" evidence="1">
    <location>
        <begin position="250"/>
        <end position="276"/>
    </location>
</feature>
<protein>
    <submittedName>
        <fullName evidence="2">UDP-N-acetylmuramyl pentapeptide phosphotransferase</fullName>
    </submittedName>
</protein>
<feature type="transmembrane region" description="Helical" evidence="1">
    <location>
        <begin position="201"/>
        <end position="219"/>
    </location>
</feature>
<dbReference type="EMBL" id="RHHS01000017">
    <property type="protein sequence ID" value="RNB58559.1"/>
    <property type="molecule type" value="Genomic_DNA"/>
</dbReference>
<keyword evidence="1" id="KW-0472">Membrane</keyword>
<comment type="caution">
    <text evidence="2">The sequence shown here is derived from an EMBL/GenBank/DDBJ whole genome shotgun (WGS) entry which is preliminary data.</text>
</comment>
<keyword evidence="1" id="KW-1133">Transmembrane helix</keyword>